<feature type="transmembrane region" description="Helical" evidence="11">
    <location>
        <begin position="194"/>
        <end position="221"/>
    </location>
</feature>
<feature type="transmembrane region" description="Helical" evidence="11">
    <location>
        <begin position="333"/>
        <end position="352"/>
    </location>
</feature>
<comment type="pathway">
    <text evidence="2">Glycolipid biosynthesis; glycosylphosphatidylinositol-anchor biosynthesis.</text>
</comment>
<dbReference type="GO" id="GO:0004376">
    <property type="term" value="F:GPI mannosyltransferase activity"/>
    <property type="evidence" value="ECO:0007669"/>
    <property type="project" value="InterPro"/>
</dbReference>
<name>A0A2T2XC23_9FIRM</name>
<reference evidence="12 13" key="1">
    <citation type="journal article" date="2014" name="BMC Genomics">
        <title>Comparison of environmental and isolate Sulfobacillus genomes reveals diverse carbon, sulfur, nitrogen, and hydrogen metabolisms.</title>
        <authorList>
            <person name="Justice N.B."/>
            <person name="Norman A."/>
            <person name="Brown C.T."/>
            <person name="Singh A."/>
            <person name="Thomas B.C."/>
            <person name="Banfield J.F."/>
        </authorList>
    </citation>
    <scope>NUCLEOTIDE SEQUENCE [LARGE SCALE GENOMIC DNA]</scope>
    <source>
        <strain evidence="12">AMDSBA4</strain>
    </source>
</reference>
<dbReference type="Pfam" id="PF04188">
    <property type="entry name" value="Mannosyl_trans2"/>
    <property type="match status" value="1"/>
</dbReference>
<dbReference type="GO" id="GO:0006506">
    <property type="term" value="P:GPI anchor biosynthetic process"/>
    <property type="evidence" value="ECO:0007669"/>
    <property type="project" value="UniProtKB-UniPathway"/>
</dbReference>
<comment type="caution">
    <text evidence="12">The sequence shown here is derived from an EMBL/GenBank/DDBJ whole genome shotgun (WGS) entry which is preliminary data.</text>
</comment>
<evidence type="ECO:0000256" key="4">
    <source>
        <dbReference type="ARBA" id="ARBA00022676"/>
    </source>
</evidence>
<evidence type="ECO:0000256" key="6">
    <source>
        <dbReference type="ARBA" id="ARBA00022692"/>
    </source>
</evidence>
<feature type="transmembrane region" description="Helical" evidence="11">
    <location>
        <begin position="117"/>
        <end position="141"/>
    </location>
</feature>
<keyword evidence="3" id="KW-0337">GPI-anchor biosynthesis</keyword>
<dbReference type="Proteomes" id="UP000242972">
    <property type="component" value="Unassembled WGS sequence"/>
</dbReference>
<organism evidence="12 13">
    <name type="scientific">Sulfobacillus benefaciens</name>
    <dbReference type="NCBI Taxonomy" id="453960"/>
    <lineage>
        <taxon>Bacteria</taxon>
        <taxon>Bacillati</taxon>
        <taxon>Bacillota</taxon>
        <taxon>Clostridia</taxon>
        <taxon>Eubacteriales</taxon>
        <taxon>Clostridiales Family XVII. Incertae Sedis</taxon>
        <taxon>Sulfobacillus</taxon>
    </lineage>
</organism>
<evidence type="ECO:0000256" key="8">
    <source>
        <dbReference type="ARBA" id="ARBA00022989"/>
    </source>
</evidence>
<dbReference type="GO" id="GO:0000009">
    <property type="term" value="F:alpha-1,6-mannosyltransferase activity"/>
    <property type="evidence" value="ECO:0007669"/>
    <property type="project" value="InterPro"/>
</dbReference>
<dbReference type="PANTHER" id="PTHR12468">
    <property type="entry name" value="GPI MANNOSYLTRANSFERASE 2"/>
    <property type="match status" value="1"/>
</dbReference>
<evidence type="ECO:0000313" key="12">
    <source>
        <dbReference type="EMBL" id="PSR31996.1"/>
    </source>
</evidence>
<evidence type="ECO:0000256" key="11">
    <source>
        <dbReference type="SAM" id="Phobius"/>
    </source>
</evidence>
<gene>
    <name evidence="12" type="ORF">C7B46_16275</name>
</gene>
<evidence type="ECO:0000256" key="7">
    <source>
        <dbReference type="ARBA" id="ARBA00022824"/>
    </source>
</evidence>
<dbReference type="UniPathway" id="UPA00196"/>
<evidence type="ECO:0000256" key="1">
    <source>
        <dbReference type="ARBA" id="ARBA00004477"/>
    </source>
</evidence>
<dbReference type="AlphaFoldDB" id="A0A2T2XC23"/>
<dbReference type="PANTHER" id="PTHR12468:SF2">
    <property type="entry name" value="GPI MANNOSYLTRANSFERASE 2"/>
    <property type="match status" value="1"/>
</dbReference>
<keyword evidence="9 11" id="KW-0472">Membrane</keyword>
<keyword evidence="5" id="KW-0808">Transferase</keyword>
<dbReference type="InterPro" id="IPR007315">
    <property type="entry name" value="PIG-V/Gpi18"/>
</dbReference>
<feature type="transmembrane region" description="Helical" evidence="11">
    <location>
        <begin position="309"/>
        <end position="326"/>
    </location>
</feature>
<evidence type="ECO:0000256" key="2">
    <source>
        <dbReference type="ARBA" id="ARBA00004687"/>
    </source>
</evidence>
<evidence type="ECO:0000256" key="3">
    <source>
        <dbReference type="ARBA" id="ARBA00022502"/>
    </source>
</evidence>
<proteinExistence type="predicted"/>
<keyword evidence="8 11" id="KW-1133">Transmembrane helix</keyword>
<keyword evidence="6 11" id="KW-0812">Transmembrane</keyword>
<keyword evidence="4" id="KW-0328">Glycosyltransferase</keyword>
<dbReference type="GO" id="GO:0016020">
    <property type="term" value="C:membrane"/>
    <property type="evidence" value="ECO:0007669"/>
    <property type="project" value="GOC"/>
</dbReference>
<dbReference type="EMBL" id="PXYW01000056">
    <property type="protein sequence ID" value="PSR31996.1"/>
    <property type="molecule type" value="Genomic_DNA"/>
</dbReference>
<evidence type="ECO:0000256" key="5">
    <source>
        <dbReference type="ARBA" id="ARBA00022679"/>
    </source>
</evidence>
<evidence type="ECO:0000256" key="10">
    <source>
        <dbReference type="SAM" id="MobiDB-lite"/>
    </source>
</evidence>
<protein>
    <submittedName>
        <fullName evidence="12">Uncharacterized protein</fullName>
    </submittedName>
</protein>
<dbReference type="GO" id="GO:0031501">
    <property type="term" value="C:mannosyltransferase complex"/>
    <property type="evidence" value="ECO:0007669"/>
    <property type="project" value="TreeGrafter"/>
</dbReference>
<accession>A0A2T2XC23</accession>
<comment type="subcellular location">
    <subcellularLocation>
        <location evidence="1">Endoplasmic reticulum membrane</location>
        <topology evidence="1">Multi-pass membrane protein</topology>
    </subcellularLocation>
</comment>
<feature type="compositionally biased region" description="Polar residues" evidence="10">
    <location>
        <begin position="1"/>
        <end position="13"/>
    </location>
</feature>
<feature type="transmembrane region" description="Helical" evidence="11">
    <location>
        <begin position="153"/>
        <end position="173"/>
    </location>
</feature>
<feature type="transmembrane region" description="Helical" evidence="11">
    <location>
        <begin position="358"/>
        <end position="376"/>
    </location>
</feature>
<evidence type="ECO:0000256" key="9">
    <source>
        <dbReference type="ARBA" id="ARBA00023136"/>
    </source>
</evidence>
<feature type="transmembrane region" description="Helical" evidence="11">
    <location>
        <begin position="233"/>
        <end position="252"/>
    </location>
</feature>
<feature type="transmembrane region" description="Helical" evidence="11">
    <location>
        <begin position="33"/>
        <end position="55"/>
    </location>
</feature>
<feature type="transmembrane region" description="Helical" evidence="11">
    <location>
        <begin position="385"/>
        <end position="408"/>
    </location>
</feature>
<sequence>MANELNAPTTNMPVASDVVPRPQSSTTVRTRSIVWLIVLSRLFFMEIATLAYLYLPHAWVEAPPGTLPPTGSLAYRAILGLWVHWDGLWYYSIANFGYAGRATATAFFPLYPLAIRLFGSGVIGGLVVSWVSFAVAMWFLIRLVSQELGPRAAWYSGLAMAFFPTAFYANAVYSESLFLALALSTLYYARNRRYWIAGSLAALTTLVSMYGGILTIPLLILLWTQERPQWKKFLHALWPSAGLMVYMGFLVTKFGDPLVFEHAQSNWGRHFEWMWNTLWSGWIVAEHVWRSALNPVVLFQTGLPSLGPSNFYDLLFAVAAIVVAIFSVKRMPLYLWVYMVLALMVPLSYPAAGTPLMSMPRLILEAFPVFIGLGVLMEDRRWIRWVYFVVGLPIGILFVSLFATAHWVA</sequence>
<evidence type="ECO:0000313" key="13">
    <source>
        <dbReference type="Proteomes" id="UP000242972"/>
    </source>
</evidence>
<keyword evidence="7" id="KW-0256">Endoplasmic reticulum</keyword>
<feature type="region of interest" description="Disordered" evidence="10">
    <location>
        <begin position="1"/>
        <end position="22"/>
    </location>
</feature>